<sequence length="116" mass="13357">MFHLQTLLSLVQSIGLHRRNSLLLQLHRRQSSSCSRPQKITEPRTPSQNFGWIGSLTREFSHLKHLVLLLAPTPLLELNKLYMRTISRSKYILQEKIVYEGKKIFSKAGSRNACNG</sequence>
<name>A0A9Q0K7J2_9MAGN</name>
<protein>
    <submittedName>
        <fullName evidence="1">Uncharacterized protein</fullName>
    </submittedName>
</protein>
<keyword evidence="2" id="KW-1185">Reference proteome</keyword>
<comment type="caution">
    <text evidence="1">The sequence shown here is derived from an EMBL/GenBank/DDBJ whole genome shotgun (WGS) entry which is preliminary data.</text>
</comment>
<dbReference type="Proteomes" id="UP001141806">
    <property type="component" value="Unassembled WGS sequence"/>
</dbReference>
<evidence type="ECO:0000313" key="2">
    <source>
        <dbReference type="Proteomes" id="UP001141806"/>
    </source>
</evidence>
<reference evidence="1" key="1">
    <citation type="journal article" date="2023" name="Plant J.">
        <title>The genome of the king protea, Protea cynaroides.</title>
        <authorList>
            <person name="Chang J."/>
            <person name="Duong T.A."/>
            <person name="Schoeman C."/>
            <person name="Ma X."/>
            <person name="Roodt D."/>
            <person name="Barker N."/>
            <person name="Li Z."/>
            <person name="Van de Peer Y."/>
            <person name="Mizrachi E."/>
        </authorList>
    </citation>
    <scope>NUCLEOTIDE SEQUENCE</scope>
    <source>
        <tissue evidence="1">Young leaves</tissue>
    </source>
</reference>
<evidence type="ECO:0000313" key="1">
    <source>
        <dbReference type="EMBL" id="KAJ4965318.1"/>
    </source>
</evidence>
<dbReference type="AlphaFoldDB" id="A0A9Q0K7J2"/>
<dbReference type="EMBL" id="JAMYWD010000007">
    <property type="protein sequence ID" value="KAJ4965318.1"/>
    <property type="molecule type" value="Genomic_DNA"/>
</dbReference>
<gene>
    <name evidence="1" type="ORF">NE237_017167</name>
</gene>
<proteinExistence type="predicted"/>
<organism evidence="1 2">
    <name type="scientific">Protea cynaroides</name>
    <dbReference type="NCBI Taxonomy" id="273540"/>
    <lineage>
        <taxon>Eukaryota</taxon>
        <taxon>Viridiplantae</taxon>
        <taxon>Streptophyta</taxon>
        <taxon>Embryophyta</taxon>
        <taxon>Tracheophyta</taxon>
        <taxon>Spermatophyta</taxon>
        <taxon>Magnoliopsida</taxon>
        <taxon>Proteales</taxon>
        <taxon>Proteaceae</taxon>
        <taxon>Protea</taxon>
    </lineage>
</organism>
<accession>A0A9Q0K7J2</accession>